<dbReference type="AlphaFoldDB" id="A0A2N7PNP0"/>
<feature type="short sequence motif" description="'KMSKS' region" evidence="10">
    <location>
        <begin position="606"/>
        <end position="610"/>
    </location>
</feature>
<evidence type="ECO:0000256" key="6">
    <source>
        <dbReference type="ARBA" id="ARBA00022917"/>
    </source>
</evidence>
<evidence type="ECO:0000259" key="11">
    <source>
        <dbReference type="Pfam" id="PF00133"/>
    </source>
</evidence>
<dbReference type="GO" id="GO:0006428">
    <property type="term" value="P:isoleucyl-tRNA aminoacylation"/>
    <property type="evidence" value="ECO:0007669"/>
    <property type="project" value="UniProtKB-UniRule"/>
</dbReference>
<comment type="function">
    <text evidence="8 10">Catalyzes the attachment of isoleucine to tRNA(Ile). As IleRS can inadvertently accommodate and process structurally similar amino acids such as valine, to avoid such errors it has two additional distinct tRNA(Ile)-dependent editing activities. One activity is designated as 'pretransfer' editing and involves the hydrolysis of activated Val-AMP. The other activity is designated 'posttransfer' editing and involves deacylation of mischarged Val-tRNA(Ile).</text>
</comment>
<keyword evidence="3 10" id="KW-0436">Ligase</keyword>
<dbReference type="Pfam" id="PF08264">
    <property type="entry name" value="Anticodon_1"/>
    <property type="match status" value="1"/>
</dbReference>
<comment type="similarity">
    <text evidence="1 10">Belongs to the class-I aminoacyl-tRNA synthetase family. IleS type 1 subfamily.</text>
</comment>
<protein>
    <recommendedName>
        <fullName evidence="10">Isoleucine--tRNA ligase</fullName>
        <ecNumber evidence="10">6.1.1.5</ecNumber>
    </recommendedName>
    <alternativeName>
        <fullName evidence="10">Isoleucyl-tRNA synthetase</fullName>
        <shortName evidence="10">IleRS</shortName>
    </alternativeName>
</protein>
<evidence type="ECO:0000256" key="10">
    <source>
        <dbReference type="HAMAP-Rule" id="MF_02002"/>
    </source>
</evidence>
<dbReference type="Gene3D" id="3.90.740.10">
    <property type="entry name" value="Valyl/Leucyl/Isoleucyl-tRNA synthetase, editing domain"/>
    <property type="match status" value="1"/>
</dbReference>
<dbReference type="SUPFAM" id="SSF52374">
    <property type="entry name" value="Nucleotidylyl transferase"/>
    <property type="match status" value="1"/>
</dbReference>
<comment type="domain">
    <text evidence="10">IleRS has two distinct active sites: one for aminoacylation and one for editing. The misactivated valine is translocated from the active site to the editing site, which sterically excludes the correctly activated isoleucine. The single editing site contains two valyl binding pockets, one specific for each substrate (Val-AMP or Val-tRNA(Ile)).</text>
</comment>
<name>A0A2N7PNP0_9BACT</name>
<evidence type="ECO:0000256" key="3">
    <source>
        <dbReference type="ARBA" id="ARBA00022598"/>
    </source>
</evidence>
<dbReference type="InterPro" id="IPR001412">
    <property type="entry name" value="aa-tRNA-synth_I_CS"/>
</dbReference>
<dbReference type="Gene3D" id="3.40.50.620">
    <property type="entry name" value="HUPs"/>
    <property type="match status" value="2"/>
</dbReference>
<dbReference type="Gene3D" id="1.10.10.830">
    <property type="entry name" value="Ile-tRNA synthetase CP2 domain-like"/>
    <property type="match status" value="1"/>
</dbReference>
<sequence length="937" mass="109899">MDWKVTLNLPKTEFPMKANLVEREPQFLEFWEREKIYEKILKKRENAPLYVLHDGPPYANGHIHLGTALNKILKDIIVKSKSMLGYKVPFIPGWDCHGLPIELKVEQELNVKRGELPPLVIRDACRKYAEKYINIQREEFKRLGVFAKWENPYLTMDFAYEAIIAREFLRFLESGQVYQRKKPVFWCPNCVTALAEAEVEYESRKSPSIYVKFPLTEETKKFLENSLNIKISKPISILIWTTTPWTLPANLALAFNLEFDYLIIEWDEELYIVAEGRVSALCAELNRELPKIITKVDPRTLEGKRAHHPFYEKESLIILADFVTLETGTGIVHIAPGHGEEDYQVGLKYNLEVYVPVDQEGRFYPDVPLIGGLNIYKANEIILEVLKKKGNLFYHTTVEHSYPHCWRCKKPVIFRAEDQWFISMSAKGLRDKALKSLEEVTFIPSWGKARLYSMLEKRPDWCISRQRVWGVPITVFKCKKCGEILRDFKYYERVIKIFEKEGCDPWFVKSPEELLPEGTTCPKCGGSEFEKEKDILDVWFDSGVSFAGVLEKNEELSFPADLYLEGSDQHRGWFHSSLLCSVGTRGIPPYKAILTHGFVVDGQGRKMSKSLGNVIHPQDLIKQYGAEIVRLWVSAEDYRDDVKISKEILDRLVESYRKIRNTCRFLIGNLYDFDPEKDLIPFEKLPDFEKFILHRLGKLIEKVKKAYERFDFHIVYHEIHKFCVVELSSLIIDINRDYLYCELSDSFKRRATQTVFYYALDSLVKLMAPILSFTAEDIWQNLPYKKEEISVFLTEFPSYSFELNEEKIKKWEKYLELREEFLRALEIARKDYKIINTFLEAEVSVKASQDLKSYLIDSAFWEYFLMVAKFELIEEFQKSSDKEVVYQSEEIKDLVIKIRATKNKKCERCWQRKPEVGKLEIPDLCYRCFEVIKSLNK</sequence>
<dbReference type="GO" id="GO:0005829">
    <property type="term" value="C:cytosol"/>
    <property type="evidence" value="ECO:0007669"/>
    <property type="project" value="TreeGrafter"/>
</dbReference>
<dbReference type="PANTHER" id="PTHR42765">
    <property type="entry name" value="SOLEUCYL-TRNA SYNTHETASE"/>
    <property type="match status" value="1"/>
</dbReference>
<feature type="domain" description="Methionyl/Valyl/Leucyl/Isoleucyl-tRNA synthetase anticodon-binding" evidence="12">
    <location>
        <begin position="690"/>
        <end position="835"/>
    </location>
</feature>
<evidence type="ECO:0000256" key="2">
    <source>
        <dbReference type="ARBA" id="ARBA00022490"/>
    </source>
</evidence>
<dbReference type="PROSITE" id="PS00178">
    <property type="entry name" value="AA_TRNA_LIGASE_I"/>
    <property type="match status" value="1"/>
</dbReference>
<feature type="binding site" evidence="10">
    <location>
        <position position="928"/>
    </location>
    <ligand>
        <name>Zn(2+)</name>
        <dbReference type="ChEBI" id="CHEBI:29105"/>
    </ligand>
</feature>
<dbReference type="GO" id="GO:0002161">
    <property type="term" value="F:aminoacyl-tRNA deacylase activity"/>
    <property type="evidence" value="ECO:0007669"/>
    <property type="project" value="InterPro"/>
</dbReference>
<comment type="cofactor">
    <cofactor evidence="10">
        <name>Zn(2+)</name>
        <dbReference type="ChEBI" id="CHEBI:29105"/>
    </cofactor>
    <text evidence="10">Binds 1 zinc ion per subunit.</text>
</comment>
<feature type="binding site" evidence="10">
    <location>
        <position position="565"/>
    </location>
    <ligand>
        <name>L-isoleucyl-5'-AMP</name>
        <dbReference type="ChEBI" id="CHEBI:178002"/>
    </ligand>
</feature>
<dbReference type="SUPFAM" id="SSF50677">
    <property type="entry name" value="ValRS/IleRS/LeuRS editing domain"/>
    <property type="match status" value="1"/>
</dbReference>
<evidence type="ECO:0000256" key="7">
    <source>
        <dbReference type="ARBA" id="ARBA00023146"/>
    </source>
</evidence>
<dbReference type="InterPro" id="IPR050081">
    <property type="entry name" value="Ile-tRNA_ligase"/>
</dbReference>
<dbReference type="Gene3D" id="1.10.730.20">
    <property type="match status" value="1"/>
</dbReference>
<dbReference type="HAMAP" id="MF_02002">
    <property type="entry name" value="Ile_tRNA_synth_type1"/>
    <property type="match status" value="1"/>
</dbReference>
<dbReference type="PANTHER" id="PTHR42765:SF1">
    <property type="entry name" value="ISOLEUCINE--TRNA LIGASE, MITOCHONDRIAL"/>
    <property type="match status" value="1"/>
</dbReference>
<comment type="catalytic activity">
    <reaction evidence="9 10">
        <text>tRNA(Ile) + L-isoleucine + ATP = L-isoleucyl-tRNA(Ile) + AMP + diphosphate</text>
        <dbReference type="Rhea" id="RHEA:11060"/>
        <dbReference type="Rhea" id="RHEA-COMP:9666"/>
        <dbReference type="Rhea" id="RHEA-COMP:9695"/>
        <dbReference type="ChEBI" id="CHEBI:30616"/>
        <dbReference type="ChEBI" id="CHEBI:33019"/>
        <dbReference type="ChEBI" id="CHEBI:58045"/>
        <dbReference type="ChEBI" id="CHEBI:78442"/>
        <dbReference type="ChEBI" id="CHEBI:78528"/>
        <dbReference type="ChEBI" id="CHEBI:456215"/>
        <dbReference type="EC" id="6.1.1.5"/>
    </reaction>
</comment>
<dbReference type="InterPro" id="IPR009008">
    <property type="entry name" value="Val/Leu/Ile-tRNA-synth_edit"/>
</dbReference>
<keyword evidence="2 10" id="KW-0963">Cytoplasm</keyword>
<keyword evidence="5 10" id="KW-0067">ATP-binding</keyword>
<dbReference type="PRINTS" id="PR00984">
    <property type="entry name" value="TRNASYNTHILE"/>
</dbReference>
<reference evidence="13 14" key="1">
    <citation type="submission" date="2018-01" db="EMBL/GenBank/DDBJ databases">
        <title>Metagenomic assembled genomes from two thermal pools in the Uzon Caldera, Kamchatka, Russia.</title>
        <authorList>
            <person name="Wilkins L."/>
            <person name="Ettinger C."/>
        </authorList>
    </citation>
    <scope>NUCLEOTIDE SEQUENCE [LARGE SCALE GENOMIC DNA]</scope>
    <source>
        <strain evidence="13">ZAV-08</strain>
    </source>
</reference>
<dbReference type="GO" id="GO:0008270">
    <property type="term" value="F:zinc ion binding"/>
    <property type="evidence" value="ECO:0007669"/>
    <property type="project" value="UniProtKB-UniRule"/>
</dbReference>
<evidence type="ECO:0000256" key="8">
    <source>
        <dbReference type="ARBA" id="ARBA00025217"/>
    </source>
</evidence>
<keyword evidence="7 10" id="KW-0030">Aminoacyl-tRNA synthetase</keyword>
<keyword evidence="6 10" id="KW-0648">Protein biosynthesis</keyword>
<gene>
    <name evidence="10" type="primary">ileS</name>
    <name evidence="13" type="ORF">C0190_03695</name>
</gene>
<evidence type="ECO:0000313" key="13">
    <source>
        <dbReference type="EMBL" id="PMP67247.1"/>
    </source>
</evidence>
<feature type="binding site" evidence="10">
    <location>
        <position position="906"/>
    </location>
    <ligand>
        <name>Zn(2+)</name>
        <dbReference type="ChEBI" id="CHEBI:29105"/>
    </ligand>
</feature>
<evidence type="ECO:0000256" key="5">
    <source>
        <dbReference type="ARBA" id="ARBA00022840"/>
    </source>
</evidence>
<feature type="binding site" evidence="10">
    <location>
        <position position="925"/>
    </location>
    <ligand>
        <name>Zn(2+)</name>
        <dbReference type="ChEBI" id="CHEBI:29105"/>
    </ligand>
</feature>
<dbReference type="InterPro" id="IPR023585">
    <property type="entry name" value="Ile-tRNA-ligase_type1"/>
</dbReference>
<evidence type="ECO:0000256" key="9">
    <source>
        <dbReference type="ARBA" id="ARBA00048359"/>
    </source>
</evidence>
<organism evidence="13 14">
    <name type="scientific">Thermodesulfobacterium geofontis</name>
    <dbReference type="NCBI Taxonomy" id="1295609"/>
    <lineage>
        <taxon>Bacteria</taxon>
        <taxon>Pseudomonadati</taxon>
        <taxon>Thermodesulfobacteriota</taxon>
        <taxon>Thermodesulfobacteria</taxon>
        <taxon>Thermodesulfobacteriales</taxon>
        <taxon>Thermodesulfobacteriaceae</taxon>
        <taxon>Thermodesulfobacterium</taxon>
    </lineage>
</organism>
<evidence type="ECO:0000259" key="12">
    <source>
        <dbReference type="Pfam" id="PF08264"/>
    </source>
</evidence>
<feature type="short sequence motif" description="'HIGH' region" evidence="10">
    <location>
        <begin position="57"/>
        <end position="67"/>
    </location>
</feature>
<dbReference type="CDD" id="cd07960">
    <property type="entry name" value="Anticodon_Ia_Ile_BEm"/>
    <property type="match status" value="1"/>
</dbReference>
<dbReference type="InterPro" id="IPR014729">
    <property type="entry name" value="Rossmann-like_a/b/a_fold"/>
</dbReference>
<dbReference type="GO" id="GO:0004822">
    <property type="term" value="F:isoleucine-tRNA ligase activity"/>
    <property type="evidence" value="ECO:0007669"/>
    <property type="project" value="UniProtKB-UniRule"/>
</dbReference>
<dbReference type="GO" id="GO:0000049">
    <property type="term" value="F:tRNA binding"/>
    <property type="evidence" value="ECO:0007669"/>
    <property type="project" value="InterPro"/>
</dbReference>
<dbReference type="NCBIfam" id="TIGR00392">
    <property type="entry name" value="ileS"/>
    <property type="match status" value="1"/>
</dbReference>
<accession>A0A2N7PNP0</accession>
<comment type="subcellular location">
    <subcellularLocation>
        <location evidence="10">Cytoplasm</location>
    </subcellularLocation>
</comment>
<dbReference type="EC" id="6.1.1.5" evidence="10"/>
<evidence type="ECO:0000256" key="1">
    <source>
        <dbReference type="ARBA" id="ARBA00006887"/>
    </source>
</evidence>
<comment type="subunit">
    <text evidence="10">Monomer.</text>
</comment>
<dbReference type="InterPro" id="IPR002301">
    <property type="entry name" value="Ile-tRNA-ligase"/>
</dbReference>
<dbReference type="EMBL" id="PNIK01000056">
    <property type="protein sequence ID" value="PMP67247.1"/>
    <property type="molecule type" value="Genomic_DNA"/>
</dbReference>
<feature type="binding site" evidence="10">
    <location>
        <position position="609"/>
    </location>
    <ligand>
        <name>ATP</name>
        <dbReference type="ChEBI" id="CHEBI:30616"/>
    </ligand>
</feature>
<dbReference type="Pfam" id="PF00133">
    <property type="entry name" value="tRNA-synt_1"/>
    <property type="match status" value="1"/>
</dbReference>
<keyword evidence="10" id="KW-0862">Zinc</keyword>
<comment type="caution">
    <text evidence="13">The sequence shown here is derived from an EMBL/GenBank/DDBJ whole genome shotgun (WGS) entry which is preliminary data.</text>
</comment>
<evidence type="ECO:0000256" key="4">
    <source>
        <dbReference type="ARBA" id="ARBA00022741"/>
    </source>
</evidence>
<feature type="domain" description="Aminoacyl-tRNA synthetase class Ia" evidence="11">
    <location>
        <begin position="27"/>
        <end position="645"/>
    </location>
</feature>
<dbReference type="InterPro" id="IPR002300">
    <property type="entry name" value="aa-tRNA-synth_Ia"/>
</dbReference>
<evidence type="ECO:0000313" key="14">
    <source>
        <dbReference type="Proteomes" id="UP000235460"/>
    </source>
</evidence>
<feature type="binding site" evidence="10">
    <location>
        <position position="909"/>
    </location>
    <ligand>
        <name>Zn(2+)</name>
        <dbReference type="ChEBI" id="CHEBI:29105"/>
    </ligand>
</feature>
<dbReference type="SUPFAM" id="SSF47323">
    <property type="entry name" value="Anticodon-binding domain of a subclass of class I aminoacyl-tRNA synthetases"/>
    <property type="match status" value="1"/>
</dbReference>
<dbReference type="InterPro" id="IPR013155">
    <property type="entry name" value="M/V/L/I-tRNA-synth_anticd-bd"/>
</dbReference>
<dbReference type="InterPro" id="IPR009080">
    <property type="entry name" value="tRNAsynth_Ia_anticodon-bd"/>
</dbReference>
<keyword evidence="4 10" id="KW-0547">Nucleotide-binding</keyword>
<dbReference type="InterPro" id="IPR033708">
    <property type="entry name" value="Anticodon_Ile_BEm"/>
</dbReference>
<dbReference type="GO" id="GO:0005524">
    <property type="term" value="F:ATP binding"/>
    <property type="evidence" value="ECO:0007669"/>
    <property type="project" value="UniProtKB-UniRule"/>
</dbReference>
<keyword evidence="10" id="KW-0479">Metal-binding</keyword>
<dbReference type="Proteomes" id="UP000235460">
    <property type="component" value="Unassembled WGS sequence"/>
</dbReference>
<proteinExistence type="inferred from homology"/>